<name>A0A0M9FWP8_LEPPY</name>
<reference evidence="3 4" key="1">
    <citation type="submission" date="2015-07" db="EMBL/GenBank/DDBJ databases">
        <title>High-quality genome of monoxenous trypanosomatid Leptomonas pyrrhocoris.</title>
        <authorList>
            <person name="Flegontov P."/>
            <person name="Butenko A."/>
            <person name="Firsov S."/>
            <person name="Vlcek C."/>
            <person name="Logacheva M.D."/>
            <person name="Field M."/>
            <person name="Filatov D."/>
            <person name="Flegontova O."/>
            <person name="Gerasimov E."/>
            <person name="Jackson A.P."/>
            <person name="Kelly S."/>
            <person name="Opperdoes F."/>
            <person name="O'Reilly A."/>
            <person name="Votypka J."/>
            <person name="Yurchenko V."/>
            <person name="Lukes J."/>
        </authorList>
    </citation>
    <scope>NUCLEOTIDE SEQUENCE [LARGE SCALE GENOMIC DNA]</scope>
    <source>
        <strain evidence="3">H10</strain>
    </source>
</reference>
<feature type="compositionally biased region" description="Low complexity" evidence="1">
    <location>
        <begin position="909"/>
        <end position="936"/>
    </location>
</feature>
<dbReference type="GO" id="GO:0005871">
    <property type="term" value="C:kinesin complex"/>
    <property type="evidence" value="ECO:0007669"/>
    <property type="project" value="TreeGrafter"/>
</dbReference>
<dbReference type="GO" id="GO:0005524">
    <property type="term" value="F:ATP binding"/>
    <property type="evidence" value="ECO:0007669"/>
    <property type="project" value="InterPro"/>
</dbReference>
<feature type="compositionally biased region" description="Polar residues" evidence="1">
    <location>
        <begin position="870"/>
        <end position="892"/>
    </location>
</feature>
<dbReference type="GO" id="GO:0004601">
    <property type="term" value="F:peroxidase activity"/>
    <property type="evidence" value="ECO:0007669"/>
    <property type="project" value="InterPro"/>
</dbReference>
<dbReference type="InterPro" id="IPR027417">
    <property type="entry name" value="P-loop_NTPase"/>
</dbReference>
<evidence type="ECO:0000256" key="1">
    <source>
        <dbReference type="SAM" id="MobiDB-lite"/>
    </source>
</evidence>
<dbReference type="GO" id="GO:0020037">
    <property type="term" value="F:heme binding"/>
    <property type="evidence" value="ECO:0007669"/>
    <property type="project" value="InterPro"/>
</dbReference>
<dbReference type="SUPFAM" id="SSF52540">
    <property type="entry name" value="P-loop containing nucleoside triphosphate hydrolases"/>
    <property type="match status" value="1"/>
</dbReference>
<feature type="compositionally biased region" description="Low complexity" evidence="1">
    <location>
        <begin position="1154"/>
        <end position="1174"/>
    </location>
</feature>
<dbReference type="OMA" id="YLAYGQT"/>
<dbReference type="GO" id="GO:0006979">
    <property type="term" value="P:response to oxidative stress"/>
    <property type="evidence" value="ECO:0007669"/>
    <property type="project" value="InterPro"/>
</dbReference>
<feature type="compositionally biased region" description="Low complexity" evidence="1">
    <location>
        <begin position="1103"/>
        <end position="1120"/>
    </location>
</feature>
<dbReference type="PROSITE" id="PS50873">
    <property type="entry name" value="PEROXIDASE_4"/>
    <property type="match status" value="1"/>
</dbReference>
<dbReference type="VEuPathDB" id="TriTrypDB:LpyrH10_16_0740"/>
<dbReference type="GO" id="GO:0016887">
    <property type="term" value="F:ATP hydrolysis activity"/>
    <property type="evidence" value="ECO:0007669"/>
    <property type="project" value="TreeGrafter"/>
</dbReference>
<dbReference type="GeneID" id="26907178"/>
<feature type="domain" description="Plant heme peroxidase family profile" evidence="2">
    <location>
        <begin position="62"/>
        <end position="213"/>
    </location>
</feature>
<dbReference type="GO" id="GO:0007018">
    <property type="term" value="P:microtubule-based movement"/>
    <property type="evidence" value="ECO:0007669"/>
    <property type="project" value="InterPro"/>
</dbReference>
<protein>
    <submittedName>
        <fullName evidence="3">Putative kinesin</fullName>
    </submittedName>
</protein>
<dbReference type="GO" id="GO:0003777">
    <property type="term" value="F:microtubule motor activity"/>
    <property type="evidence" value="ECO:0007669"/>
    <property type="project" value="InterPro"/>
</dbReference>
<feature type="region of interest" description="Disordered" evidence="1">
    <location>
        <begin position="681"/>
        <end position="748"/>
    </location>
</feature>
<dbReference type="InterPro" id="IPR002016">
    <property type="entry name" value="Haem_peroxidase"/>
</dbReference>
<evidence type="ECO:0000259" key="2">
    <source>
        <dbReference type="PROSITE" id="PS50873"/>
    </source>
</evidence>
<feature type="region of interest" description="Disordered" evidence="1">
    <location>
        <begin position="971"/>
        <end position="1065"/>
    </location>
</feature>
<dbReference type="PANTHER" id="PTHR24115:SF546">
    <property type="entry name" value="KINESIN-LIKE PROTEIN KIF14"/>
    <property type="match status" value="1"/>
</dbReference>
<dbReference type="Pfam" id="PF00225">
    <property type="entry name" value="Kinesin"/>
    <property type="match status" value="2"/>
</dbReference>
<feature type="compositionally biased region" description="Basic and acidic residues" evidence="1">
    <location>
        <begin position="702"/>
        <end position="718"/>
    </location>
</feature>
<feature type="region of interest" description="Disordered" evidence="1">
    <location>
        <begin position="1087"/>
        <end position="1179"/>
    </location>
</feature>
<feature type="compositionally biased region" description="Basic and acidic residues" evidence="1">
    <location>
        <begin position="681"/>
        <end position="690"/>
    </location>
</feature>
<dbReference type="PANTHER" id="PTHR24115">
    <property type="entry name" value="KINESIN-RELATED"/>
    <property type="match status" value="1"/>
</dbReference>
<feature type="compositionally biased region" description="Basic and acidic residues" evidence="1">
    <location>
        <begin position="1044"/>
        <end position="1057"/>
    </location>
</feature>
<dbReference type="RefSeq" id="XP_015655946.1">
    <property type="nucleotide sequence ID" value="XM_015805333.1"/>
</dbReference>
<dbReference type="InterPro" id="IPR001752">
    <property type="entry name" value="Kinesin_motor_dom"/>
</dbReference>
<feature type="compositionally biased region" description="Low complexity" evidence="1">
    <location>
        <begin position="438"/>
        <end position="454"/>
    </location>
</feature>
<dbReference type="OrthoDB" id="3176171at2759"/>
<feature type="region of interest" description="Disordered" evidence="1">
    <location>
        <begin position="823"/>
        <end position="959"/>
    </location>
</feature>
<evidence type="ECO:0000313" key="3">
    <source>
        <dbReference type="EMBL" id="KPA77507.1"/>
    </source>
</evidence>
<feature type="compositionally biased region" description="Low complexity" evidence="1">
    <location>
        <begin position="971"/>
        <end position="988"/>
    </location>
</feature>
<dbReference type="Gene3D" id="3.40.850.10">
    <property type="entry name" value="Kinesin motor domain"/>
    <property type="match status" value="2"/>
</dbReference>
<feature type="region of interest" description="Disordered" evidence="1">
    <location>
        <begin position="395"/>
        <end position="454"/>
    </location>
</feature>
<proteinExistence type="predicted"/>
<feature type="region of interest" description="Disordered" evidence="1">
    <location>
        <begin position="1318"/>
        <end position="1348"/>
    </location>
</feature>
<dbReference type="Proteomes" id="UP000037923">
    <property type="component" value="Unassembled WGS sequence"/>
</dbReference>
<dbReference type="SMART" id="SM00129">
    <property type="entry name" value="KISc"/>
    <property type="match status" value="1"/>
</dbReference>
<feature type="compositionally biased region" description="Polar residues" evidence="1">
    <location>
        <begin position="415"/>
        <end position="425"/>
    </location>
</feature>
<accession>A0A0M9FWP8</accession>
<dbReference type="PRINTS" id="PR00380">
    <property type="entry name" value="KINESINHEAVY"/>
</dbReference>
<keyword evidence="4" id="KW-1185">Reference proteome</keyword>
<comment type="caution">
    <text evidence="3">The sequence shown here is derived from an EMBL/GenBank/DDBJ whole genome shotgun (WGS) entry which is preliminary data.</text>
</comment>
<dbReference type="GO" id="GO:0005874">
    <property type="term" value="C:microtubule"/>
    <property type="evidence" value="ECO:0007669"/>
    <property type="project" value="TreeGrafter"/>
</dbReference>
<feature type="region of interest" description="Disordered" evidence="1">
    <location>
        <begin position="632"/>
        <end position="665"/>
    </location>
</feature>
<evidence type="ECO:0000313" key="4">
    <source>
        <dbReference type="Proteomes" id="UP000037923"/>
    </source>
</evidence>
<dbReference type="InterPro" id="IPR036961">
    <property type="entry name" value="Kinesin_motor_dom_sf"/>
</dbReference>
<feature type="compositionally biased region" description="Acidic residues" evidence="1">
    <location>
        <begin position="989"/>
        <end position="1008"/>
    </location>
</feature>
<sequence>MKVFCRFAPSNGPVSALDVRSRDAPLLLLRAEGQPLTTSATTTTGTRVHLADPVTLSKAAFSCDGVFLPLGTAKDVSARPQAQPPQQQQQQELLYTSTCRCLLESVAPTPERVSPSLVSAATARGHVPRRIYLAYGQTASGKTYSLFGEAPARQGRRDGLPPAAGVVPRYLFDVFRSSVFVDVSCFEVYNEVTTDLVALSTTLAAARAGSGVHRGRCGSARQPAAALQQEQASVWAAHRLYHDEQGDGEDDFSVQSISIGGSPRVALTNVSSQASQEEFGSPSAAPFVKTEYKATEKQQVLRSVERARCTSFSEAQAVLHALLTLRRECATSQNQRSSRGHLVFRVEVYTPMATAEEDGWVLQHETAFVDLAGSESGRLTEGDPSSLNEQYVAAAAAAAGHHRRRGRSSGPASLHNDSLLSTSRASSQHSRISHESSVHSAGSSRQSTSSNTSRDGVAAYHRYLLHPPQEEDGRALRARRLRETQCINASLLALRKVFRALYEATKLTRSYNALVSRHGAGLPRRPPLHHAPFKDSALTAILQPFLLPQAASPTGTQDPSQQQQQQPSTMVGVQVVLLVCCSSCSADFYETVASLRLGAEATAVNPEVVLRALPVQRREQQQEEDHRLNVLKVQGDNGGGFGEARRSRRTAAGPQPLFRSASAPNRPLLLLSESAGAPYAVDEHAGGNRYDDDDGDAASGQRRADSSSDLRGKGKGKEMWGPQRTSAAAATVPVPQPAGHTHGSGKSCSCGYVEEVTQLREEVQRYKGTAQQLYKQCKSLCESYDECVEELGKCRAAVAAKDAQIAELKRRLASAVDVTGPCRAARLDSPPPPPLPSPLTKHSNATREVPAGPSTPTRNDALVPPPRGTEGSSSPAARSPGCSSNVARSKQQLRQEEPLYEMGRISREAATAGRTAGAQAAVGTGTRSEGRGTTITAASARPSRSRGMTSSTAREESARCLVSLSPFSTASVTAVAAASSASAAVAGEAAEEREDEAAEDEPEETEGADEAKRSRERSAEDDLDVPPSSFSSVHANPSAFDGSSKGKENAQDVDRSTIHARQQQKARSIMNALLARQIFPLAEPHATALPSAPARENSPSPLLPTLTAHGTTATTPANTAKGPLQSVMINSSINPPCPSCRNARSSTSVPVHVGSSGATASSTTASEEAQRSSSGEGRVIEVEVEDATAAVTVLEQRTPSVKDSESAGRVAQAAAAAVVAVERAMPTNGSRQPQESAACSSLQLSADVQQAGSRASRSPTTSAQVTIVSMDRGEETRCTENEALREIVIAFPGSPAGRAAVNSQGSTRRSRSTVYAALLPPSPSRSPAGSRSPSLDAAPPSTCDVLQL</sequence>
<feature type="compositionally biased region" description="Basic and acidic residues" evidence="1">
    <location>
        <begin position="1009"/>
        <end position="1020"/>
    </location>
</feature>
<gene>
    <name evidence="3" type="ORF">ABB37_06892</name>
</gene>
<dbReference type="EMBL" id="LGTL01000016">
    <property type="protein sequence ID" value="KPA77507.1"/>
    <property type="molecule type" value="Genomic_DNA"/>
</dbReference>
<feature type="compositionally biased region" description="Low complexity" evidence="1">
    <location>
        <begin position="1325"/>
        <end position="1335"/>
    </location>
</feature>
<dbReference type="InterPro" id="IPR027640">
    <property type="entry name" value="Kinesin-like_fam"/>
</dbReference>
<organism evidence="3 4">
    <name type="scientific">Leptomonas pyrrhocoris</name>
    <name type="common">Firebug parasite</name>
    <dbReference type="NCBI Taxonomy" id="157538"/>
    <lineage>
        <taxon>Eukaryota</taxon>
        <taxon>Discoba</taxon>
        <taxon>Euglenozoa</taxon>
        <taxon>Kinetoplastea</taxon>
        <taxon>Metakinetoplastina</taxon>
        <taxon>Trypanosomatida</taxon>
        <taxon>Trypanosomatidae</taxon>
        <taxon>Leishmaniinae</taxon>
        <taxon>Leptomonas</taxon>
    </lineage>
</organism>
<dbReference type="GO" id="GO:0008017">
    <property type="term" value="F:microtubule binding"/>
    <property type="evidence" value="ECO:0007669"/>
    <property type="project" value="InterPro"/>
</dbReference>